<dbReference type="Pfam" id="PF12734">
    <property type="entry name" value="CYSTM"/>
    <property type="match status" value="1"/>
</dbReference>
<keyword evidence="4" id="KW-1133">Transmembrane helix</keyword>
<dbReference type="PANTHER" id="PTHR31568:SF89">
    <property type="entry name" value="CYSTEINE-RICH TRANSMEMBRANE CYSTM DOMAIN-CONTAINING PROTEIN"/>
    <property type="match status" value="1"/>
</dbReference>
<evidence type="ECO:0000313" key="10">
    <source>
        <dbReference type="EMBL" id="OAP16998.1"/>
    </source>
</evidence>
<keyword evidence="3" id="KW-0812">Transmembrane</keyword>
<dbReference type="ExpressionAtlas" id="A0A384KK78">
    <property type="expression patterns" value="baseline and differential"/>
</dbReference>
<evidence type="ECO:0000313" key="13">
    <source>
        <dbReference type="Proteomes" id="UP000426265"/>
    </source>
</evidence>
<evidence type="ECO:0000256" key="2">
    <source>
        <dbReference type="ARBA" id="ARBA00009444"/>
    </source>
</evidence>
<accession>A0A384KK78</accession>
<evidence type="ECO:0000256" key="5">
    <source>
        <dbReference type="ARBA" id="ARBA00023136"/>
    </source>
</evidence>
<gene>
    <name evidence="10" type="ordered locus">AXX17_At1g50730</name>
    <name evidence="11" type="ORF">AN1_LOCUS4747</name>
    <name evidence="9" type="ORF">AT9943_LOCUS4044</name>
    <name evidence="8" type="ORF">C24_LOCUS4632</name>
</gene>
<comment type="subcellular location">
    <subcellularLocation>
        <location evidence="1">Membrane</location>
        <topology evidence="1">Single-pass membrane protein</topology>
    </subcellularLocation>
</comment>
<dbReference type="Proteomes" id="UP000516314">
    <property type="component" value="Chromosome 1"/>
</dbReference>
<evidence type="ECO:0000259" key="7">
    <source>
        <dbReference type="Pfam" id="PF12734"/>
    </source>
</evidence>
<dbReference type="Proteomes" id="UP000078284">
    <property type="component" value="Chromosome 1"/>
</dbReference>
<reference evidence="12" key="1">
    <citation type="journal article" date="2016" name="Proc. Natl. Acad. Sci. U.S.A.">
        <title>Chromosome-level assembly of Arabidopsis thaliana Ler reveals the extent of translocation and inversion polymorphisms.</title>
        <authorList>
            <person name="Zapata L."/>
            <person name="Ding J."/>
            <person name="Willing E.M."/>
            <person name="Hartwig B."/>
            <person name="Bezdan D."/>
            <person name="Jiao W.B."/>
            <person name="Patel V."/>
            <person name="Velikkakam James G."/>
            <person name="Koornneef M."/>
            <person name="Ossowski S."/>
            <person name="Schneeberger K."/>
        </authorList>
    </citation>
    <scope>NUCLEOTIDE SEQUENCE [LARGE SCALE GENOMIC DNA]</scope>
    <source>
        <strain evidence="12">cv. Landsberg erecta</strain>
    </source>
</reference>
<dbReference type="RefSeq" id="NP_176002.1">
    <property type="nucleotide sequence ID" value="NM_104484.3"/>
</dbReference>
<feature type="domain" description="Cysteine-rich transmembrane" evidence="7">
    <location>
        <begin position="23"/>
        <end position="71"/>
    </location>
</feature>
<keyword evidence="5" id="KW-0472">Membrane</keyword>
<evidence type="ECO:0000256" key="6">
    <source>
        <dbReference type="SAM" id="MobiDB-lite"/>
    </source>
</evidence>
<evidence type="ECO:0000313" key="11">
    <source>
        <dbReference type="EMBL" id="VYS49268.1"/>
    </source>
</evidence>
<reference evidence="9 15" key="4">
    <citation type="submission" date="2020-09" db="EMBL/GenBank/DDBJ databases">
        <authorList>
            <person name="Ashkenazy H."/>
        </authorList>
    </citation>
    <scope>NUCLEOTIDE SEQUENCE [LARGE SCALE GENOMIC DNA]</scope>
    <source>
        <strain evidence="15">cv. Cdm-0</strain>
    </source>
</reference>
<dbReference type="OMA" id="VMMNDSP"/>
<evidence type="ECO:0000313" key="14">
    <source>
        <dbReference type="Proteomes" id="UP000434276"/>
    </source>
</evidence>
<proteinExistence type="inferred from homology"/>
<evidence type="ECO:0000313" key="15">
    <source>
        <dbReference type="Proteomes" id="UP000516314"/>
    </source>
</evidence>
<dbReference type="Proteomes" id="UP000426265">
    <property type="component" value="Unassembled WGS sequence"/>
</dbReference>
<dbReference type="EMBL" id="CACRSJ010000104">
    <property type="protein sequence ID" value="VYS49268.1"/>
    <property type="molecule type" value="Genomic_DNA"/>
</dbReference>
<evidence type="ECO:0000256" key="4">
    <source>
        <dbReference type="ARBA" id="ARBA00022989"/>
    </source>
</evidence>
<sequence length="71" mass="7812">MAQYHQQHEMKQTMAETQYVTAPPPMGYPVMMKDSPQTVQPPHEGQSKGSGGFLRGCLAAMCCCCVLDCVF</sequence>
<evidence type="ECO:0000256" key="3">
    <source>
        <dbReference type="ARBA" id="ARBA00022692"/>
    </source>
</evidence>
<dbReference type="GO" id="GO:0005886">
    <property type="term" value="C:plasma membrane"/>
    <property type="evidence" value="ECO:0007669"/>
    <property type="project" value="InterPro"/>
</dbReference>
<comment type="similarity">
    <text evidence="2">Belongs to the CYSTM1 family.</text>
</comment>
<dbReference type="OrthoDB" id="785836at2759"/>
<reference evidence="11 13" key="3">
    <citation type="submission" date="2019-11" db="EMBL/GenBank/DDBJ databases">
        <authorList>
            <person name="Jiao W.-B."/>
            <person name="Schneeberger K."/>
        </authorList>
    </citation>
    <scope>NUCLEOTIDE SEQUENCE [LARGE SCALE GENOMIC DNA]</scope>
    <source>
        <strain evidence="13">cv. An-1</strain>
        <strain evidence="14">cv. C24</strain>
    </source>
</reference>
<dbReference type="KEGG" id="ath:AT1G56060"/>
<dbReference type="EMBL" id="CACSHJ010000087">
    <property type="protein sequence ID" value="CAA0298384.1"/>
    <property type="molecule type" value="Genomic_DNA"/>
</dbReference>
<feature type="region of interest" description="Disordered" evidence="6">
    <location>
        <begin position="30"/>
        <end position="49"/>
    </location>
</feature>
<dbReference type="PANTHER" id="PTHR31568">
    <property type="entry name" value="RCG49325, ISOFORM CRA_A"/>
    <property type="match status" value="1"/>
</dbReference>
<dbReference type="Proteomes" id="UP000434276">
    <property type="component" value="Unassembled WGS sequence"/>
</dbReference>
<name>A0A384KK78_ARATH</name>
<evidence type="ECO:0000313" key="12">
    <source>
        <dbReference type="Proteomes" id="UP000078284"/>
    </source>
</evidence>
<evidence type="ECO:0000256" key="1">
    <source>
        <dbReference type="ARBA" id="ARBA00004167"/>
    </source>
</evidence>
<evidence type="ECO:0000313" key="8">
    <source>
        <dbReference type="EMBL" id="CAA0298384.1"/>
    </source>
</evidence>
<dbReference type="InterPro" id="IPR044850">
    <property type="entry name" value="WIH1-like"/>
</dbReference>
<dbReference type="AlphaFoldDB" id="A0A384KK78"/>
<dbReference type="EMBL" id="LR881466">
    <property type="protein sequence ID" value="CAD5315690.1"/>
    <property type="molecule type" value="Genomic_DNA"/>
</dbReference>
<reference evidence="10" key="2">
    <citation type="submission" date="2016-03" db="EMBL/GenBank/DDBJ databases">
        <title>Full-length assembly of Arabidopsis thaliana Ler reveals the complement of translocations and inversions.</title>
        <authorList>
            <person name="Zapata L."/>
            <person name="Schneeberger K."/>
            <person name="Ossowski S."/>
        </authorList>
    </citation>
    <scope>NUCLEOTIDE SEQUENCE [LARGE SCALE GENOMIC DNA]</scope>
    <source>
        <tissue evidence="10">Leaf</tissue>
    </source>
</reference>
<dbReference type="EMBL" id="LUHQ01000001">
    <property type="protein sequence ID" value="OAP16998.1"/>
    <property type="molecule type" value="Genomic_DNA"/>
</dbReference>
<evidence type="ECO:0000313" key="9">
    <source>
        <dbReference type="EMBL" id="CAD5315690.1"/>
    </source>
</evidence>
<dbReference type="InterPro" id="IPR028144">
    <property type="entry name" value="CYSTM_dom"/>
</dbReference>
<protein>
    <submittedName>
        <fullName evidence="9">(thale cress) hypothetical protein</fullName>
    </submittedName>
</protein>
<organism evidence="10 12">
    <name type="scientific">Arabidopsis thaliana</name>
    <name type="common">Mouse-ear cress</name>
    <dbReference type="NCBI Taxonomy" id="3702"/>
    <lineage>
        <taxon>Eukaryota</taxon>
        <taxon>Viridiplantae</taxon>
        <taxon>Streptophyta</taxon>
        <taxon>Embryophyta</taxon>
        <taxon>Tracheophyta</taxon>
        <taxon>Spermatophyta</taxon>
        <taxon>Magnoliopsida</taxon>
        <taxon>eudicotyledons</taxon>
        <taxon>Gunneridae</taxon>
        <taxon>Pentapetalae</taxon>
        <taxon>rosids</taxon>
        <taxon>malvids</taxon>
        <taxon>Brassicales</taxon>
        <taxon>Brassicaceae</taxon>
        <taxon>Camelineae</taxon>
        <taxon>Arabidopsis</taxon>
    </lineage>
</organism>